<comment type="subcellular location">
    <subcellularLocation>
        <location evidence="1">Cell outer membrane</location>
    </subcellularLocation>
</comment>
<evidence type="ECO:0000256" key="3">
    <source>
        <dbReference type="SAM" id="SignalP"/>
    </source>
</evidence>
<dbReference type="Proteomes" id="UP000236655">
    <property type="component" value="Chromosome"/>
</dbReference>
<dbReference type="GO" id="GO:0009279">
    <property type="term" value="C:cell outer membrane"/>
    <property type="evidence" value="ECO:0007669"/>
    <property type="project" value="UniProtKB-SubCell"/>
</dbReference>
<sequence>MRNVRKFLLLFATIGTASAGEFYVGLDAGVAWQNFIYNNSMAGQQISNSQLTVSATSPGAQLGIDAGYLFTKNWGVELGYQYFFNSNTITGATISSNNDNSTFNLNAQLLDLLAVGRLPIEDSNFSVYAKLGLALAYAQMGQYCTTTCAGGGSLPSGTGVAVAMGLGLEYMISKQWDVHLEAMNYGGLLPVSMSSNGQNVGSWSATSLLLGGAWHFN</sequence>
<proteinExistence type="predicted"/>
<keyword evidence="6" id="KW-1185">Reference proteome</keyword>
<dbReference type="OrthoDB" id="9130661at2"/>
<dbReference type="Gene3D" id="2.40.160.20">
    <property type="match status" value="1"/>
</dbReference>
<evidence type="ECO:0000259" key="4">
    <source>
        <dbReference type="Pfam" id="PF13505"/>
    </source>
</evidence>
<evidence type="ECO:0000313" key="6">
    <source>
        <dbReference type="Proteomes" id="UP000236655"/>
    </source>
</evidence>
<dbReference type="Pfam" id="PF13505">
    <property type="entry name" value="OMP_b-brl"/>
    <property type="match status" value="1"/>
</dbReference>
<dbReference type="SUPFAM" id="SSF56925">
    <property type="entry name" value="OMPA-like"/>
    <property type="match status" value="1"/>
</dbReference>
<feature type="chain" id="PRO_5014356825" description="Outer membrane protein beta-barrel domain-containing protein" evidence="3">
    <location>
        <begin position="20"/>
        <end position="217"/>
    </location>
</feature>
<protein>
    <recommendedName>
        <fullName evidence="4">Outer membrane protein beta-barrel domain-containing protein</fullName>
    </recommendedName>
</protein>
<keyword evidence="2 3" id="KW-0732">Signal</keyword>
<accession>A0A2I7N432</accession>
<evidence type="ECO:0000256" key="2">
    <source>
        <dbReference type="ARBA" id="ARBA00022729"/>
    </source>
</evidence>
<evidence type="ECO:0000313" key="5">
    <source>
        <dbReference type="EMBL" id="AUR51229.1"/>
    </source>
</evidence>
<gene>
    <name evidence="5" type="ORF">CUN60_02545</name>
</gene>
<dbReference type="AlphaFoldDB" id="A0A2I7N432"/>
<feature type="domain" description="Outer membrane protein beta-barrel" evidence="4">
    <location>
        <begin position="10"/>
        <end position="184"/>
    </location>
</feature>
<dbReference type="RefSeq" id="WP_102950529.1">
    <property type="nucleotide sequence ID" value="NZ_CP024847.1"/>
</dbReference>
<dbReference type="KEGG" id="nba:CUN60_02545"/>
<feature type="signal peptide" evidence="3">
    <location>
        <begin position="1"/>
        <end position="19"/>
    </location>
</feature>
<evidence type="ECO:0000256" key="1">
    <source>
        <dbReference type="ARBA" id="ARBA00004442"/>
    </source>
</evidence>
<dbReference type="InterPro" id="IPR011250">
    <property type="entry name" value="OMP/PagP_B-barrel"/>
</dbReference>
<organism evidence="5 6">
    <name type="scientific">Aquella oligotrophica</name>
    <dbReference type="NCBI Taxonomy" id="2067065"/>
    <lineage>
        <taxon>Bacteria</taxon>
        <taxon>Pseudomonadati</taxon>
        <taxon>Pseudomonadota</taxon>
        <taxon>Betaproteobacteria</taxon>
        <taxon>Neisseriales</taxon>
        <taxon>Neisseriaceae</taxon>
        <taxon>Aquella</taxon>
    </lineage>
</organism>
<reference evidence="6" key="1">
    <citation type="submission" date="2017-11" db="EMBL/GenBank/DDBJ databases">
        <authorList>
            <person name="Chan K.G."/>
            <person name="Lee L.S."/>
        </authorList>
    </citation>
    <scope>NUCLEOTIDE SEQUENCE [LARGE SCALE GENOMIC DNA]</scope>
    <source>
        <strain evidence="6">DSM 100970</strain>
    </source>
</reference>
<name>A0A2I7N432_9NEIS</name>
<dbReference type="EMBL" id="CP024847">
    <property type="protein sequence ID" value="AUR51229.1"/>
    <property type="molecule type" value="Genomic_DNA"/>
</dbReference>
<dbReference type="InterPro" id="IPR027385">
    <property type="entry name" value="Beta-barrel_OMP"/>
</dbReference>